<dbReference type="Proteomes" id="UP000298049">
    <property type="component" value="Chromosome"/>
</dbReference>
<dbReference type="InterPro" id="IPR036388">
    <property type="entry name" value="WH-like_DNA-bd_sf"/>
</dbReference>
<dbReference type="KEGG" id="hmi:soil367_05025"/>
<dbReference type="Gene3D" id="3.40.640.10">
    <property type="entry name" value="Type I PLP-dependent aspartate aminotransferase-like (Major domain)"/>
    <property type="match status" value="1"/>
</dbReference>
<protein>
    <submittedName>
        <fullName evidence="7">PLP-dependent aminotransferase family protein</fullName>
    </submittedName>
</protein>
<dbReference type="InterPro" id="IPR015422">
    <property type="entry name" value="PyrdxlP-dep_Trfase_small"/>
</dbReference>
<dbReference type="InterPro" id="IPR015421">
    <property type="entry name" value="PyrdxlP-dep_Trfase_major"/>
</dbReference>
<dbReference type="SUPFAM" id="SSF46785">
    <property type="entry name" value="Winged helix' DNA-binding domain"/>
    <property type="match status" value="1"/>
</dbReference>
<dbReference type="PANTHER" id="PTHR46577:SF1">
    <property type="entry name" value="HTH-TYPE TRANSCRIPTIONAL REGULATORY PROTEIN GABR"/>
    <property type="match status" value="1"/>
</dbReference>
<dbReference type="GO" id="GO:0008483">
    <property type="term" value="F:transaminase activity"/>
    <property type="evidence" value="ECO:0007669"/>
    <property type="project" value="UniProtKB-KW"/>
</dbReference>
<evidence type="ECO:0000256" key="2">
    <source>
        <dbReference type="ARBA" id="ARBA00022898"/>
    </source>
</evidence>
<dbReference type="PANTHER" id="PTHR46577">
    <property type="entry name" value="HTH-TYPE TRANSCRIPTIONAL REGULATORY PROTEIN GABR"/>
    <property type="match status" value="1"/>
</dbReference>
<keyword evidence="7" id="KW-0032">Aminotransferase</keyword>
<dbReference type="GO" id="GO:0003677">
    <property type="term" value="F:DNA binding"/>
    <property type="evidence" value="ECO:0007669"/>
    <property type="project" value="UniProtKB-KW"/>
</dbReference>
<keyword evidence="4" id="KW-0238">DNA-binding</keyword>
<dbReference type="InterPro" id="IPR036390">
    <property type="entry name" value="WH_DNA-bd_sf"/>
</dbReference>
<sequence>MTILYSQIADQLQQAFSQGAYQPGDRLPGVRILSRQFGVSISTILQAHQLLEARGYLEARERSGYFVRHPHAQSPVPLVQQDRPRPAPVTAQEMALELLSAAQDKRLVHLGAAVPHADFLPFRQIQQATAWAARQGAQTLDYAFPGNLALRRQLAQRMTGNGCPTGPDELVVTTGCQEALILALRAVTRAGDIVALESPAFPGILSALELLELRAIEIPTDPVTGLSLEGLQLALEQWPIAACIAVPNHNNPLGCRMSDARKQQLVAMLAAANVPLVEDDIYGDLTFGDRRPRPAKAFDTTGHVLYCSSFSKTISPGLRVGWINPGRYREAVLQQKYFTNIASATIPQMAVAHFLEQGGYDRYLRSVRLRYQDSMERLRSAIARWFPDGTAVSRPVGGVVLWVELPPYCSGTTVYHRARAAGISVYPGKMFSTSDRFEHCLRLNAANPWNPTLEKALQTLGEICCGLARESEPVAHDAGRNQTLPEASTLG</sequence>
<dbReference type="Pfam" id="PF00155">
    <property type="entry name" value="Aminotran_1_2"/>
    <property type="match status" value="1"/>
</dbReference>
<dbReference type="SMART" id="SM00345">
    <property type="entry name" value="HTH_GNTR"/>
    <property type="match status" value="1"/>
</dbReference>
<dbReference type="Pfam" id="PF00392">
    <property type="entry name" value="GntR"/>
    <property type="match status" value="1"/>
</dbReference>
<accession>A0A4P7XF97</accession>
<evidence type="ECO:0000313" key="7">
    <source>
        <dbReference type="EMBL" id="QCF25345.1"/>
    </source>
</evidence>
<dbReference type="Gene3D" id="3.90.1150.10">
    <property type="entry name" value="Aspartate Aminotransferase, domain 1"/>
    <property type="match status" value="1"/>
</dbReference>
<dbReference type="Gene3D" id="1.10.10.10">
    <property type="entry name" value="Winged helix-like DNA-binding domain superfamily/Winged helix DNA-binding domain"/>
    <property type="match status" value="1"/>
</dbReference>
<dbReference type="GO" id="GO:0030170">
    <property type="term" value="F:pyridoxal phosphate binding"/>
    <property type="evidence" value="ECO:0007669"/>
    <property type="project" value="InterPro"/>
</dbReference>
<evidence type="ECO:0000256" key="4">
    <source>
        <dbReference type="ARBA" id="ARBA00023125"/>
    </source>
</evidence>
<dbReference type="InterPro" id="IPR051446">
    <property type="entry name" value="HTH_trans_reg/aminotransferase"/>
</dbReference>
<evidence type="ECO:0000256" key="3">
    <source>
        <dbReference type="ARBA" id="ARBA00023015"/>
    </source>
</evidence>
<dbReference type="CDD" id="cd07377">
    <property type="entry name" value="WHTH_GntR"/>
    <property type="match status" value="1"/>
</dbReference>
<keyword evidence="8" id="KW-1185">Reference proteome</keyword>
<dbReference type="PROSITE" id="PS50949">
    <property type="entry name" value="HTH_GNTR"/>
    <property type="match status" value="1"/>
</dbReference>
<keyword evidence="5" id="KW-0804">Transcription</keyword>
<keyword evidence="3" id="KW-0805">Transcription regulation</keyword>
<name>A0A4P7XF97_9ALTE</name>
<comment type="similarity">
    <text evidence="1">In the C-terminal section; belongs to the class-I pyridoxal-phosphate-dependent aminotransferase family.</text>
</comment>
<evidence type="ECO:0000256" key="1">
    <source>
        <dbReference type="ARBA" id="ARBA00005384"/>
    </source>
</evidence>
<keyword evidence="2" id="KW-0663">Pyridoxal phosphate</keyword>
<dbReference type="OrthoDB" id="9804020at2"/>
<dbReference type="EMBL" id="CP031093">
    <property type="protein sequence ID" value="QCF25345.1"/>
    <property type="molecule type" value="Genomic_DNA"/>
</dbReference>
<organism evidence="7 8">
    <name type="scientific">Hydrocarboniclastica marina</name>
    <dbReference type="NCBI Taxonomy" id="2259620"/>
    <lineage>
        <taxon>Bacteria</taxon>
        <taxon>Pseudomonadati</taxon>
        <taxon>Pseudomonadota</taxon>
        <taxon>Gammaproteobacteria</taxon>
        <taxon>Alteromonadales</taxon>
        <taxon>Alteromonadaceae</taxon>
        <taxon>Hydrocarboniclastica</taxon>
    </lineage>
</organism>
<keyword evidence="7" id="KW-0808">Transferase</keyword>
<evidence type="ECO:0000256" key="5">
    <source>
        <dbReference type="ARBA" id="ARBA00023163"/>
    </source>
</evidence>
<dbReference type="SUPFAM" id="SSF53383">
    <property type="entry name" value="PLP-dependent transferases"/>
    <property type="match status" value="1"/>
</dbReference>
<dbReference type="InterPro" id="IPR000524">
    <property type="entry name" value="Tscrpt_reg_HTH_GntR"/>
</dbReference>
<dbReference type="InterPro" id="IPR015424">
    <property type="entry name" value="PyrdxlP-dep_Trfase"/>
</dbReference>
<dbReference type="GO" id="GO:0003700">
    <property type="term" value="F:DNA-binding transcription factor activity"/>
    <property type="evidence" value="ECO:0007669"/>
    <property type="project" value="InterPro"/>
</dbReference>
<reference evidence="7 8" key="1">
    <citation type="submission" date="2018-07" db="EMBL/GenBank/DDBJ databases">
        <title>Marsedoiliclastica nanhaica gen. nov. sp. nov., a novel marine hydrocarbonoclastic bacterium isolated from an in-situ enriched hydrocarbon-degrading consortium in deep-sea sediment.</title>
        <authorList>
            <person name="Dong C."/>
            <person name="Ma T."/>
            <person name="Liu R."/>
            <person name="Shao Z."/>
        </authorList>
    </citation>
    <scope>NUCLEOTIDE SEQUENCE [LARGE SCALE GENOMIC DNA]</scope>
    <source>
        <strain evidence="8">soil36-7</strain>
    </source>
</reference>
<proteinExistence type="inferred from homology"/>
<evidence type="ECO:0000259" key="6">
    <source>
        <dbReference type="PROSITE" id="PS50949"/>
    </source>
</evidence>
<feature type="domain" description="HTH gntR-type" evidence="6">
    <location>
        <begin position="2"/>
        <end position="70"/>
    </location>
</feature>
<dbReference type="AlphaFoldDB" id="A0A4P7XF97"/>
<evidence type="ECO:0000313" key="8">
    <source>
        <dbReference type="Proteomes" id="UP000298049"/>
    </source>
</evidence>
<dbReference type="RefSeq" id="WP_136547527.1">
    <property type="nucleotide sequence ID" value="NZ_CP031093.1"/>
</dbReference>
<gene>
    <name evidence="7" type="ORF">soil367_05025</name>
</gene>
<dbReference type="InterPro" id="IPR004839">
    <property type="entry name" value="Aminotransferase_I/II_large"/>
</dbReference>
<dbReference type="CDD" id="cd00609">
    <property type="entry name" value="AAT_like"/>
    <property type="match status" value="1"/>
</dbReference>